<dbReference type="STRING" id="318479.A0A0N4UP91"/>
<dbReference type="GO" id="GO:0000118">
    <property type="term" value="C:histone deacetylase complex"/>
    <property type="evidence" value="ECO:0007669"/>
    <property type="project" value="TreeGrafter"/>
</dbReference>
<dbReference type="GO" id="GO:0005667">
    <property type="term" value="C:transcription regulator complex"/>
    <property type="evidence" value="ECO:0007669"/>
    <property type="project" value="TreeGrafter"/>
</dbReference>
<dbReference type="GO" id="GO:0003714">
    <property type="term" value="F:transcription corepressor activity"/>
    <property type="evidence" value="ECO:0007669"/>
    <property type="project" value="TreeGrafter"/>
</dbReference>
<dbReference type="Proteomes" id="UP000274756">
    <property type="component" value="Unassembled WGS sequence"/>
</dbReference>
<gene>
    <name evidence="6" type="ORF">DME_LOCUS3379</name>
</gene>
<organism evidence="7 9">
    <name type="scientific">Dracunculus medinensis</name>
    <name type="common">Guinea worm</name>
    <dbReference type="NCBI Taxonomy" id="318479"/>
    <lineage>
        <taxon>Eukaryota</taxon>
        <taxon>Metazoa</taxon>
        <taxon>Ecdysozoa</taxon>
        <taxon>Nematoda</taxon>
        <taxon>Chromadorea</taxon>
        <taxon>Rhabditida</taxon>
        <taxon>Spirurina</taxon>
        <taxon>Dracunculoidea</taxon>
        <taxon>Dracunculidae</taxon>
        <taxon>Dracunculus</taxon>
    </lineage>
</organism>
<evidence type="ECO:0000313" key="6">
    <source>
        <dbReference type="EMBL" id="VDN53406.1"/>
    </source>
</evidence>
<name>A0A0N4UP91_DRAME</name>
<reference evidence="9" key="1">
    <citation type="submission" date="2017-02" db="UniProtKB">
        <authorList>
            <consortium name="WormBaseParasite"/>
        </authorList>
    </citation>
    <scope>IDENTIFICATION</scope>
</reference>
<dbReference type="OrthoDB" id="10064338at2759"/>
<reference evidence="6 8" key="2">
    <citation type="submission" date="2018-11" db="EMBL/GenBank/DDBJ databases">
        <authorList>
            <consortium name="Pathogen Informatics"/>
        </authorList>
    </citation>
    <scope>NUCLEOTIDE SEQUENCE [LARGE SCALE GENOMIC DNA]</scope>
</reference>
<feature type="domain" description="ELM2" evidence="5">
    <location>
        <begin position="259"/>
        <end position="312"/>
    </location>
</feature>
<keyword evidence="3" id="KW-0539">Nucleus</keyword>
<keyword evidence="2" id="KW-0804">Transcription</keyword>
<dbReference type="Pfam" id="PF01448">
    <property type="entry name" value="ELM2"/>
    <property type="match status" value="1"/>
</dbReference>
<feature type="region of interest" description="Disordered" evidence="4">
    <location>
        <begin position="158"/>
        <end position="183"/>
    </location>
</feature>
<evidence type="ECO:0000256" key="1">
    <source>
        <dbReference type="ARBA" id="ARBA00023015"/>
    </source>
</evidence>
<evidence type="ECO:0000256" key="3">
    <source>
        <dbReference type="ARBA" id="ARBA00023242"/>
    </source>
</evidence>
<dbReference type="AlphaFoldDB" id="A0A0N4UP91"/>
<keyword evidence="8" id="KW-1185">Reference proteome</keyword>
<feature type="region of interest" description="Disordered" evidence="4">
    <location>
        <begin position="577"/>
        <end position="598"/>
    </location>
</feature>
<dbReference type="InterPro" id="IPR051066">
    <property type="entry name" value="Trans_reg/Corepressor"/>
</dbReference>
<dbReference type="Proteomes" id="UP000038040">
    <property type="component" value="Unplaced"/>
</dbReference>
<feature type="compositionally biased region" description="Polar residues" evidence="4">
    <location>
        <begin position="577"/>
        <end position="591"/>
    </location>
</feature>
<feature type="region of interest" description="Disordered" evidence="4">
    <location>
        <begin position="673"/>
        <end position="713"/>
    </location>
</feature>
<sequence length="713" mass="82363">MAVMSNDSKLSSFIAQNANFSDVLHSVKTWTSEERNGNKNDNRDVLEREIARETVTPPPILDLYSRDEPNETCVTPDSADCFDEDMSAPAILFNEVASVFLQNDVPPNLLPSEAALSAFENDSIFMDSGENSSVLSQCSKNMVSFYPDDQSVPVITESEGEKSEDASTVHVESTVKRNNSGRKRNHRNVDVTVLRRSSRKSIPTLRKDHFYDYSRNGIRFGISKNKKDVKSLPSLASLEKCDAGSSGAKQMDEEKEEGYYIGPEYQAVCPEYISESCSGDMQDRDVTLWKSDCGKLNTNDLGQVLEVARKQYMLEYDKTYELIYQYNMDLPQVLVHIENHLPEREKEFCKMEKRAYQRHITRKTKNFTGLHKALQQKRSMLSIINYYYKTKKFTCFGKVSNVICPDAANMYDEEPVINRRMCYNCTITRGTGLHDPIQQYCDVCKLYSKLTRKLRPILYPVEEKTADCEEGMERKMFSVLSTSSNDKSHRCSYYTKELTEKRWEVFDIQFCNEKNMFDILQGFLIYGSNFQAIADHLKKSVSYVENFYNCHAISKRLDYLISRHNKQVRAVVKRLTSKQNSLNPNSSQINMEKQEEGQEVKKKIVKARRKRKALNRLYETRSKKAKFSNWERCEVTLVPSEDHSYGNLEVPVPESMNEPSEVQSNFTRENKQYNNPFHESLFEKNEVSKSSESEISDENTAEDSPPYFYPQEF</sequence>
<keyword evidence="1" id="KW-0805">Transcription regulation</keyword>
<evidence type="ECO:0000259" key="5">
    <source>
        <dbReference type="SMART" id="SM01189"/>
    </source>
</evidence>
<protein>
    <submittedName>
        <fullName evidence="9">ELM2 domain-containing protein</fullName>
    </submittedName>
</protein>
<dbReference type="WBParaSite" id="DME_0000976301-mRNA-1">
    <property type="protein sequence ID" value="DME_0000976301-mRNA-1"/>
    <property type="gene ID" value="DME_0000976301"/>
</dbReference>
<evidence type="ECO:0000313" key="9">
    <source>
        <dbReference type="WBParaSite" id="DME_0000976301-mRNA-1"/>
    </source>
</evidence>
<accession>A0A0N4UP91</accession>
<feature type="compositionally biased region" description="Basic and acidic residues" evidence="4">
    <location>
        <begin position="680"/>
        <end position="692"/>
    </location>
</feature>
<evidence type="ECO:0000313" key="8">
    <source>
        <dbReference type="Proteomes" id="UP000274756"/>
    </source>
</evidence>
<dbReference type="InterPro" id="IPR000949">
    <property type="entry name" value="ELM2_dom"/>
</dbReference>
<dbReference type="PANTHER" id="PTHR16089:SF28">
    <property type="entry name" value="REST COREPRESSOR"/>
    <property type="match status" value="1"/>
</dbReference>
<dbReference type="SMART" id="SM01189">
    <property type="entry name" value="ELM2"/>
    <property type="match status" value="1"/>
</dbReference>
<evidence type="ECO:0000256" key="2">
    <source>
        <dbReference type="ARBA" id="ARBA00023163"/>
    </source>
</evidence>
<dbReference type="PANTHER" id="PTHR16089">
    <property type="entry name" value="REST COREPRESSOR COREST PROTEIN-RELATED"/>
    <property type="match status" value="1"/>
</dbReference>
<evidence type="ECO:0000256" key="4">
    <source>
        <dbReference type="SAM" id="MobiDB-lite"/>
    </source>
</evidence>
<proteinExistence type="predicted"/>
<evidence type="ECO:0000313" key="7">
    <source>
        <dbReference type="Proteomes" id="UP000038040"/>
    </source>
</evidence>
<dbReference type="EMBL" id="UYYG01000128">
    <property type="protein sequence ID" value="VDN53406.1"/>
    <property type="molecule type" value="Genomic_DNA"/>
</dbReference>
<dbReference type="GO" id="GO:0006357">
    <property type="term" value="P:regulation of transcription by RNA polymerase II"/>
    <property type="evidence" value="ECO:0007669"/>
    <property type="project" value="TreeGrafter"/>
</dbReference>